<accession>A0AAP8KRI7</accession>
<dbReference type="EMBL" id="NMVR01000001">
    <property type="protein sequence ID" value="PJG41713.1"/>
    <property type="molecule type" value="Genomic_DNA"/>
</dbReference>
<proteinExistence type="predicted"/>
<evidence type="ECO:0000313" key="2">
    <source>
        <dbReference type="Proteomes" id="UP000231328"/>
    </source>
</evidence>
<sequence>MFRHDIREKPVLYKEILKAISKRELLEDLCFCACRKDHFAGGSSPSLKGKCPGTPFGGFPDTHVPLTTLRKLHPLYGAMALATVKTVAHDHFAVGEYHCAVRFVTI</sequence>
<name>A0AAP8KRI7_9ENTR</name>
<protein>
    <submittedName>
        <fullName evidence="1">Uncharacterized protein</fullName>
    </submittedName>
</protein>
<comment type="caution">
    <text evidence="1">The sequence shown here is derived from an EMBL/GenBank/DDBJ whole genome shotgun (WGS) entry which is preliminary data.</text>
</comment>
<dbReference type="RefSeq" id="WP_032658679.1">
    <property type="nucleotide sequence ID" value="NZ_CP114979.1"/>
</dbReference>
<dbReference type="Proteomes" id="UP000231328">
    <property type="component" value="Unassembled WGS sequence"/>
</dbReference>
<dbReference type="AlphaFoldDB" id="A0AAP8KRI7"/>
<reference evidence="1 2" key="1">
    <citation type="submission" date="2017-07" db="EMBL/GenBank/DDBJ databases">
        <title>Draft genome sequence of Enterobacter cloacae ST128, a clinical strain coproducing KPC-2 and NDM-1 carbapenemases.</title>
        <authorList>
            <person name="Li X."/>
        </authorList>
    </citation>
    <scope>NUCLEOTIDE SEQUENCE [LARGE SCALE GENOMIC DNA]</scope>
    <source>
        <strain evidence="1 2">HBY</strain>
    </source>
</reference>
<evidence type="ECO:0000313" key="1">
    <source>
        <dbReference type="EMBL" id="PJG41713.1"/>
    </source>
</evidence>
<gene>
    <name evidence="1" type="ORF">CGZ54_00050</name>
</gene>
<organism evidence="1 2">
    <name type="scientific">Enterobacter hormaechei</name>
    <dbReference type="NCBI Taxonomy" id="158836"/>
    <lineage>
        <taxon>Bacteria</taxon>
        <taxon>Pseudomonadati</taxon>
        <taxon>Pseudomonadota</taxon>
        <taxon>Gammaproteobacteria</taxon>
        <taxon>Enterobacterales</taxon>
        <taxon>Enterobacteriaceae</taxon>
        <taxon>Enterobacter</taxon>
        <taxon>Enterobacter cloacae complex</taxon>
    </lineage>
</organism>